<evidence type="ECO:0000256" key="1">
    <source>
        <dbReference type="ARBA" id="ARBA00005446"/>
    </source>
</evidence>
<evidence type="ECO:0000259" key="8">
    <source>
        <dbReference type="PROSITE" id="PS51194"/>
    </source>
</evidence>
<dbReference type="Gene3D" id="3.40.50.300">
    <property type="entry name" value="P-loop containing nucleotide triphosphate hydrolases"/>
    <property type="match status" value="2"/>
</dbReference>
<dbReference type="InterPro" id="IPR027417">
    <property type="entry name" value="P-loop_NTPase"/>
</dbReference>
<dbReference type="Pfam" id="PF00270">
    <property type="entry name" value="DEAD"/>
    <property type="match status" value="1"/>
</dbReference>
<dbReference type="AlphaFoldDB" id="A0A4Q2DHE4"/>
<feature type="region of interest" description="Disordered" evidence="6">
    <location>
        <begin position="1"/>
        <end position="36"/>
    </location>
</feature>
<dbReference type="GO" id="GO:0043138">
    <property type="term" value="F:3'-5' DNA helicase activity"/>
    <property type="evidence" value="ECO:0007669"/>
    <property type="project" value="UniProtKB-EC"/>
</dbReference>
<dbReference type="SMART" id="SM00490">
    <property type="entry name" value="HELICc"/>
    <property type="match status" value="1"/>
</dbReference>
<dbReference type="GO" id="GO:0005737">
    <property type="term" value="C:cytoplasm"/>
    <property type="evidence" value="ECO:0007669"/>
    <property type="project" value="TreeGrafter"/>
</dbReference>
<dbReference type="OrthoDB" id="10261556at2759"/>
<dbReference type="InterPro" id="IPR001650">
    <property type="entry name" value="Helicase_C-like"/>
</dbReference>
<dbReference type="GO" id="GO:0005524">
    <property type="term" value="F:ATP binding"/>
    <property type="evidence" value="ECO:0007669"/>
    <property type="project" value="UniProtKB-KW"/>
</dbReference>
<keyword evidence="2" id="KW-0547">Nucleotide-binding</keyword>
<protein>
    <recommendedName>
        <fullName evidence="5">DNA 3'-5' helicase</fullName>
        <ecNumber evidence="5">5.6.2.4</ecNumber>
    </recommendedName>
</protein>
<evidence type="ECO:0000256" key="4">
    <source>
        <dbReference type="ARBA" id="ARBA00034617"/>
    </source>
</evidence>
<evidence type="ECO:0000256" key="2">
    <source>
        <dbReference type="ARBA" id="ARBA00022741"/>
    </source>
</evidence>
<dbReference type="STRING" id="2316362.A0A4Q2DHE4"/>
<dbReference type="PANTHER" id="PTHR13710:SF154">
    <property type="entry name" value="RECQ HELICASE, PUTATIVE (AFU_ORTHOLOGUE AFUA_6G14720)-RELATED"/>
    <property type="match status" value="1"/>
</dbReference>
<evidence type="ECO:0000256" key="3">
    <source>
        <dbReference type="ARBA" id="ARBA00022840"/>
    </source>
</evidence>
<feature type="compositionally biased region" description="Polar residues" evidence="6">
    <location>
        <begin position="79"/>
        <end position="94"/>
    </location>
</feature>
<evidence type="ECO:0000259" key="7">
    <source>
        <dbReference type="PROSITE" id="PS51192"/>
    </source>
</evidence>
<proteinExistence type="inferred from homology"/>
<evidence type="ECO:0000313" key="10">
    <source>
        <dbReference type="Proteomes" id="UP000290288"/>
    </source>
</evidence>
<comment type="catalytic activity">
    <reaction evidence="4">
        <text>Couples ATP hydrolysis with the unwinding of duplex DNA by translocating in the 3'-5' direction.</text>
        <dbReference type="EC" id="5.6.2.4"/>
    </reaction>
</comment>
<feature type="domain" description="Helicase C-terminal" evidence="8">
    <location>
        <begin position="363"/>
        <end position="530"/>
    </location>
</feature>
<dbReference type="GO" id="GO:0003676">
    <property type="term" value="F:nucleic acid binding"/>
    <property type="evidence" value="ECO:0007669"/>
    <property type="project" value="InterPro"/>
</dbReference>
<comment type="caution">
    <text evidence="9">The sequence shown here is derived from an EMBL/GenBank/DDBJ whole genome shotgun (WGS) entry which is preliminary data.</text>
</comment>
<dbReference type="Proteomes" id="UP000290288">
    <property type="component" value="Unassembled WGS sequence"/>
</dbReference>
<evidence type="ECO:0000256" key="6">
    <source>
        <dbReference type="SAM" id="MobiDB-lite"/>
    </source>
</evidence>
<feature type="region of interest" description="Disordered" evidence="6">
    <location>
        <begin position="57"/>
        <end position="116"/>
    </location>
</feature>
<comment type="similarity">
    <text evidence="1">Belongs to the helicase family. RecQ subfamily.</text>
</comment>
<dbReference type="GO" id="GO:0009378">
    <property type="term" value="F:four-way junction helicase activity"/>
    <property type="evidence" value="ECO:0007669"/>
    <property type="project" value="TreeGrafter"/>
</dbReference>
<dbReference type="EMBL" id="SDEE01000219">
    <property type="protein sequence ID" value="RXW19119.1"/>
    <property type="molecule type" value="Genomic_DNA"/>
</dbReference>
<organism evidence="9 10">
    <name type="scientific">Candolleomyces aberdarensis</name>
    <dbReference type="NCBI Taxonomy" id="2316362"/>
    <lineage>
        <taxon>Eukaryota</taxon>
        <taxon>Fungi</taxon>
        <taxon>Dikarya</taxon>
        <taxon>Basidiomycota</taxon>
        <taxon>Agaricomycotina</taxon>
        <taxon>Agaricomycetes</taxon>
        <taxon>Agaricomycetidae</taxon>
        <taxon>Agaricales</taxon>
        <taxon>Agaricineae</taxon>
        <taxon>Psathyrellaceae</taxon>
        <taxon>Candolleomyces</taxon>
    </lineage>
</organism>
<dbReference type="EC" id="5.6.2.4" evidence="5"/>
<dbReference type="SUPFAM" id="SSF52540">
    <property type="entry name" value="P-loop containing nucleoside triphosphate hydrolases"/>
    <property type="match status" value="1"/>
</dbReference>
<dbReference type="PROSITE" id="PS51192">
    <property type="entry name" value="HELICASE_ATP_BIND_1"/>
    <property type="match status" value="1"/>
</dbReference>
<keyword evidence="10" id="KW-1185">Reference proteome</keyword>
<sequence length="735" mass="81969">MESHTPLTHKTAKKRKLPSTWDENGTVAPTPSKVARRAALPSPLALFSTPSTFRNPILPLQHASSTTPRPPLSEKKNRPTFSNGFITKPQTPSHTPYALKQRGKHQKNPLALAPTPSLSSLEPLGAEEWNALARSIGILMPNEALRDFQVQAANCIIRRQGDLCIIAPTGSGKSLVWVLGLVAQKGGISLVIVPYTSLGLQGERRSYGAPAISSHFIYSENKAPELLEKVAKGQGMQIVYICPEMLESPAIARILHSPPFKSQLSGIFLDESHTVQESKTWRPAYSNLHLLRRVCGLEDVPMVALSATLPTVYRNVLTTLVRLRPDHQLINLGNSRPELSLIVKNMDHDISSFHDLEFLFPPALTQDPESMVPTIIFTDNIERLTSMFWWFRDQLGDRGLPLHWVDLIHAGLSESHQDSSTKRFAAGETRIWLGTEKIGAGIDFPHVKIVIQYCCRDLTLVQWEQRRGRAGRSAGSQALGFLLVEKSMAGADGRPTVASPGYEDPGLLELIHSEAPTCLTAITNRLLEHPDPQTLQPCSTSCSHCNPDLLTTTRCFVWAPITSPTRFEDTGSRTMEAPTDHQKREIIARLNEWRRKVWTDDWKDTWILYGPDHLISDTDIAIISTAIHQICTSDNLYQRTQICHFLELAPGLLKEIADIQQEIWGERVETNADEDSARTVNTQPRPGPYTHIQFVNNSADDLRLLDTTPLNHHPQPQRVTIASIPRVGSEFILTF</sequence>
<dbReference type="GO" id="GO:0005694">
    <property type="term" value="C:chromosome"/>
    <property type="evidence" value="ECO:0007669"/>
    <property type="project" value="TreeGrafter"/>
</dbReference>
<dbReference type="Pfam" id="PF00271">
    <property type="entry name" value="Helicase_C"/>
    <property type="match status" value="1"/>
</dbReference>
<name>A0A4Q2DHE4_9AGAR</name>
<feature type="domain" description="Helicase ATP-binding" evidence="7">
    <location>
        <begin position="154"/>
        <end position="327"/>
    </location>
</feature>
<evidence type="ECO:0000256" key="5">
    <source>
        <dbReference type="ARBA" id="ARBA00034808"/>
    </source>
</evidence>
<dbReference type="PROSITE" id="PS51194">
    <property type="entry name" value="HELICASE_CTER"/>
    <property type="match status" value="1"/>
</dbReference>
<dbReference type="InterPro" id="IPR011545">
    <property type="entry name" value="DEAD/DEAH_box_helicase_dom"/>
</dbReference>
<dbReference type="SMART" id="SM00487">
    <property type="entry name" value="DEXDc"/>
    <property type="match status" value="1"/>
</dbReference>
<dbReference type="InterPro" id="IPR014001">
    <property type="entry name" value="Helicase_ATP-bd"/>
</dbReference>
<keyword evidence="3" id="KW-0067">ATP-binding</keyword>
<dbReference type="GO" id="GO:0000724">
    <property type="term" value="P:double-strand break repair via homologous recombination"/>
    <property type="evidence" value="ECO:0007669"/>
    <property type="project" value="TreeGrafter"/>
</dbReference>
<gene>
    <name evidence="9" type="ORF">EST38_g6734</name>
</gene>
<accession>A0A4Q2DHE4</accession>
<reference evidence="9 10" key="1">
    <citation type="submission" date="2019-01" db="EMBL/GenBank/DDBJ databases">
        <title>Draft genome sequence of Psathyrella aberdarensis IHI B618.</title>
        <authorList>
            <person name="Buettner E."/>
            <person name="Kellner H."/>
        </authorList>
    </citation>
    <scope>NUCLEOTIDE SEQUENCE [LARGE SCALE GENOMIC DNA]</scope>
    <source>
        <strain evidence="9 10">IHI B618</strain>
    </source>
</reference>
<dbReference type="PANTHER" id="PTHR13710">
    <property type="entry name" value="DNA HELICASE RECQ FAMILY MEMBER"/>
    <property type="match status" value="1"/>
</dbReference>
<evidence type="ECO:0000313" key="9">
    <source>
        <dbReference type="EMBL" id="RXW19119.1"/>
    </source>
</evidence>